<protein>
    <submittedName>
        <fullName evidence="2">Uncharacterized protein</fullName>
    </submittedName>
</protein>
<evidence type="ECO:0000313" key="2">
    <source>
        <dbReference type="EMBL" id="GAA2214154.1"/>
    </source>
</evidence>
<name>A0ABN3CXC5_9ACTN</name>
<gene>
    <name evidence="2" type="ORF">GCM10009850_096180</name>
</gene>
<dbReference type="EMBL" id="BAAAQX010000038">
    <property type="protein sequence ID" value="GAA2214154.1"/>
    <property type="molecule type" value="Genomic_DNA"/>
</dbReference>
<dbReference type="Proteomes" id="UP001499843">
    <property type="component" value="Unassembled WGS sequence"/>
</dbReference>
<comment type="caution">
    <text evidence="2">The sequence shown here is derived from an EMBL/GenBank/DDBJ whole genome shotgun (WGS) entry which is preliminary data.</text>
</comment>
<organism evidence="2 3">
    <name type="scientific">Nonomuraea monospora</name>
    <dbReference type="NCBI Taxonomy" id="568818"/>
    <lineage>
        <taxon>Bacteria</taxon>
        <taxon>Bacillati</taxon>
        <taxon>Actinomycetota</taxon>
        <taxon>Actinomycetes</taxon>
        <taxon>Streptosporangiales</taxon>
        <taxon>Streptosporangiaceae</taxon>
        <taxon>Nonomuraea</taxon>
    </lineage>
</organism>
<proteinExistence type="predicted"/>
<keyword evidence="3" id="KW-1185">Reference proteome</keyword>
<accession>A0ABN3CXC5</accession>
<evidence type="ECO:0000313" key="3">
    <source>
        <dbReference type="Proteomes" id="UP001499843"/>
    </source>
</evidence>
<reference evidence="2 3" key="1">
    <citation type="journal article" date="2019" name="Int. J. Syst. Evol. Microbiol.">
        <title>The Global Catalogue of Microorganisms (GCM) 10K type strain sequencing project: providing services to taxonomists for standard genome sequencing and annotation.</title>
        <authorList>
            <consortium name="The Broad Institute Genomics Platform"/>
            <consortium name="The Broad Institute Genome Sequencing Center for Infectious Disease"/>
            <person name="Wu L."/>
            <person name="Ma J."/>
        </authorList>
    </citation>
    <scope>NUCLEOTIDE SEQUENCE [LARGE SCALE GENOMIC DNA]</scope>
    <source>
        <strain evidence="2 3">JCM 16114</strain>
    </source>
</reference>
<sequence>MINGKAVDGSLAPAPPDGTPMLRKVGRVLAVENRRAPVITVDSRTQRERPVTAFPLVTGLFPLVWQVQGSNLRRLSRRFYRAPPVLMPDSR</sequence>
<evidence type="ECO:0000256" key="1">
    <source>
        <dbReference type="SAM" id="MobiDB-lite"/>
    </source>
</evidence>
<feature type="region of interest" description="Disordered" evidence="1">
    <location>
        <begin position="1"/>
        <end position="20"/>
    </location>
</feature>